<feature type="compositionally biased region" description="Basic and acidic residues" evidence="13">
    <location>
        <begin position="13"/>
        <end position="29"/>
    </location>
</feature>
<gene>
    <name evidence="17" type="ORF">GNLVRS02_ARAD1D06974g</name>
</gene>
<dbReference type="EMBL" id="HG937694">
    <property type="protein sequence ID" value="CDP37239.1"/>
    <property type="molecule type" value="Genomic_DNA"/>
</dbReference>
<evidence type="ECO:0000259" key="15">
    <source>
        <dbReference type="PROSITE" id="PS51194"/>
    </source>
</evidence>
<dbReference type="InterPro" id="IPR025313">
    <property type="entry name" value="SPB4-like_CTE"/>
</dbReference>
<feature type="region of interest" description="Disordered" evidence="13">
    <location>
        <begin position="666"/>
        <end position="777"/>
    </location>
</feature>
<feature type="compositionally biased region" description="Acidic residues" evidence="13">
    <location>
        <begin position="706"/>
        <end position="718"/>
    </location>
</feature>
<evidence type="ECO:0000259" key="14">
    <source>
        <dbReference type="PROSITE" id="PS51192"/>
    </source>
</evidence>
<dbReference type="PhylomeDB" id="A0A060T8Z2"/>
<dbReference type="Gene3D" id="3.40.50.300">
    <property type="entry name" value="P-loop containing nucleotide triphosphate hydrolases"/>
    <property type="match status" value="2"/>
</dbReference>
<dbReference type="Pfam" id="PF00271">
    <property type="entry name" value="Helicase_C"/>
    <property type="match status" value="1"/>
</dbReference>
<evidence type="ECO:0000256" key="3">
    <source>
        <dbReference type="ARBA" id="ARBA00022552"/>
    </source>
</evidence>
<feature type="short sequence motif" description="Q motif" evidence="10">
    <location>
        <begin position="46"/>
        <end position="74"/>
    </location>
</feature>
<evidence type="ECO:0000256" key="2">
    <source>
        <dbReference type="ARBA" id="ARBA00022517"/>
    </source>
</evidence>
<evidence type="ECO:0000256" key="1">
    <source>
        <dbReference type="ARBA" id="ARBA00004604"/>
    </source>
</evidence>
<keyword evidence="5 11" id="KW-0378">Hydrolase</keyword>
<protein>
    <recommendedName>
        <fullName evidence="12">ATP-dependent RNA helicase</fullName>
        <ecNumber evidence="12">3.6.4.13</ecNumber>
    </recommendedName>
</protein>
<reference evidence="17" key="1">
    <citation type="submission" date="2014-02" db="EMBL/GenBank/DDBJ databases">
        <authorList>
            <person name="Genoscope - CEA"/>
        </authorList>
    </citation>
    <scope>NUCLEOTIDE SEQUENCE</scope>
    <source>
        <strain evidence="17">LS3</strain>
    </source>
</reference>
<dbReference type="Pfam" id="PF13959">
    <property type="entry name" value="CTE_SPB4"/>
    <property type="match status" value="1"/>
</dbReference>
<evidence type="ECO:0000256" key="7">
    <source>
        <dbReference type="ARBA" id="ARBA00022840"/>
    </source>
</evidence>
<evidence type="ECO:0000256" key="8">
    <source>
        <dbReference type="ARBA" id="ARBA00022884"/>
    </source>
</evidence>
<proteinExistence type="inferred from homology"/>
<feature type="compositionally biased region" description="Basic residues" evidence="13">
    <location>
        <begin position="1"/>
        <end position="12"/>
    </location>
</feature>
<dbReference type="PROSITE" id="PS51192">
    <property type="entry name" value="HELICASE_ATP_BIND_1"/>
    <property type="match status" value="1"/>
</dbReference>
<dbReference type="AlphaFoldDB" id="A0A060T8Z2"/>
<dbReference type="EC" id="3.6.4.13" evidence="12"/>
<dbReference type="InterPro" id="IPR011545">
    <property type="entry name" value="DEAD/DEAH_box_helicase_dom"/>
</dbReference>
<feature type="compositionally biased region" description="Basic and acidic residues" evidence="13">
    <location>
        <begin position="732"/>
        <end position="750"/>
    </location>
</feature>
<evidence type="ECO:0000256" key="10">
    <source>
        <dbReference type="PROSITE-ProRule" id="PRU00552"/>
    </source>
</evidence>
<organism evidence="17">
    <name type="scientific">Blastobotrys adeninivorans</name>
    <name type="common">Yeast</name>
    <name type="synonym">Arxula adeninivorans</name>
    <dbReference type="NCBI Taxonomy" id="409370"/>
    <lineage>
        <taxon>Eukaryota</taxon>
        <taxon>Fungi</taxon>
        <taxon>Dikarya</taxon>
        <taxon>Ascomycota</taxon>
        <taxon>Saccharomycotina</taxon>
        <taxon>Dipodascomycetes</taxon>
        <taxon>Dipodascales</taxon>
        <taxon>Trichomonascaceae</taxon>
        <taxon>Blastobotrys</taxon>
    </lineage>
</organism>
<keyword evidence="4 11" id="KW-0547">Nucleotide-binding</keyword>
<comment type="domain">
    <text evidence="12">The Q motif is unique to and characteristic of the DEAD box family of RNA helicases and controls ATP binding and hydrolysis.</text>
</comment>
<dbReference type="GO" id="GO:0005524">
    <property type="term" value="F:ATP binding"/>
    <property type="evidence" value="ECO:0007669"/>
    <property type="project" value="UniProtKB-UniRule"/>
</dbReference>
<name>A0A060T8Z2_BLAAD</name>
<feature type="domain" description="Helicase ATP-binding" evidence="14">
    <location>
        <begin position="77"/>
        <end position="251"/>
    </location>
</feature>
<comment type="subcellular location">
    <subcellularLocation>
        <location evidence="1">Nucleus</location>
        <location evidence="1">Nucleolus</location>
    </subcellularLocation>
</comment>
<keyword evidence="8 12" id="KW-0694">RNA-binding</keyword>
<dbReference type="SUPFAM" id="SSF52540">
    <property type="entry name" value="P-loop containing nucleoside triphosphate hydrolases"/>
    <property type="match status" value="1"/>
</dbReference>
<keyword evidence="2" id="KW-0690">Ribosome biogenesis</keyword>
<dbReference type="InterPro" id="IPR027417">
    <property type="entry name" value="P-loop_NTPase"/>
</dbReference>
<keyword evidence="3" id="KW-0698">rRNA processing</keyword>
<dbReference type="SMART" id="SM00487">
    <property type="entry name" value="DEXDc"/>
    <property type="match status" value="1"/>
</dbReference>
<evidence type="ECO:0000256" key="13">
    <source>
        <dbReference type="SAM" id="MobiDB-lite"/>
    </source>
</evidence>
<dbReference type="PANTHER" id="PTHR24031">
    <property type="entry name" value="RNA HELICASE"/>
    <property type="match status" value="1"/>
</dbReference>
<evidence type="ECO:0000256" key="5">
    <source>
        <dbReference type="ARBA" id="ARBA00022801"/>
    </source>
</evidence>
<sequence length="777" mass="88053">MAKKSKPVVKKVSKNEQRRQRVKQEKDTIERLQKESEEFELSADITRFDQLPLSESTLKGLKASHFLDATDIQRKAIVPALVGKDVLGAARTGSGKTLAFLIPVLETLYRRQWNTLDGLGALIVTPTRELAIQIFEVLRKIGRSHTLSAGLVIGGKDPEAEAVRVSKLNILIGTPGRIVHHMHRSSGFDTSNLQMLVLDEADRILDMGFKKEVNAIVQDLPPERQTLLFSATQTKSVSDLARLSLDNPEYISAHEENSVSTPKNLEQFYVLTEVPDKLNTLFSFLRSHLTSKILVFFASSKQVRFVYETFRKMKPGIPLLHLHGKQKQTARIEVTSRFSSDRHCCLFATDIVARGIDFPAVDWVIQVDAPEDAATYIHRVGRSARFDKKGKALLFLTPKEEPGMVEALEGKMVPITKLNIRESKKKSIVPVLQKLCFDSPEIKYLGQKAFISYVRSIYVQHHKEIFNVEDIPMEQFATSLGLLEAPRIKIHGRDLQESIKKAKQLKNTPRALLALSKGEDLDEKKEDEVRTKYDRMFGRKNQGVLSEHYMKLQGDAEEGDEEDDNSDDEGGLMTVKRQDHNIDDGEVPDLNAPVSKRQAKRALSKKVVAKTSGANPKKLVFDDEGNAHEIYEFEGEEDFHKAGDSEAQKKKFLDREQALMEKLDVEDKKLAKDKRQEKKRRRREMLRAEMEAGSEDEGYEVTLGGGDDDGDSMDEPDLDRDMEHSSDDEDERPAKKARWFDRNDDDERPKKSSGVLEVEQPDTLEDLEALSARLLRK</sequence>
<feature type="region of interest" description="Disordered" evidence="13">
    <location>
        <begin position="1"/>
        <end position="29"/>
    </location>
</feature>
<comment type="function">
    <text evidence="12">RNA helicase.</text>
</comment>
<comment type="catalytic activity">
    <reaction evidence="12">
        <text>ATP + H2O = ADP + phosphate + H(+)</text>
        <dbReference type="Rhea" id="RHEA:13065"/>
        <dbReference type="ChEBI" id="CHEBI:15377"/>
        <dbReference type="ChEBI" id="CHEBI:15378"/>
        <dbReference type="ChEBI" id="CHEBI:30616"/>
        <dbReference type="ChEBI" id="CHEBI:43474"/>
        <dbReference type="ChEBI" id="CHEBI:456216"/>
        <dbReference type="EC" id="3.6.4.13"/>
    </reaction>
</comment>
<comment type="similarity">
    <text evidence="11">Belongs to the DEAD box helicase family.</text>
</comment>
<dbReference type="GO" id="GO:0016887">
    <property type="term" value="F:ATP hydrolysis activity"/>
    <property type="evidence" value="ECO:0007669"/>
    <property type="project" value="RHEA"/>
</dbReference>
<dbReference type="InterPro" id="IPR014014">
    <property type="entry name" value="RNA_helicase_DEAD_Q_motif"/>
</dbReference>
<dbReference type="InterPro" id="IPR001650">
    <property type="entry name" value="Helicase_C-like"/>
</dbReference>
<dbReference type="CDD" id="cd17941">
    <property type="entry name" value="DEADc_DDX10"/>
    <property type="match status" value="1"/>
</dbReference>
<dbReference type="CDD" id="cd18787">
    <property type="entry name" value="SF2_C_DEAD"/>
    <property type="match status" value="1"/>
</dbReference>
<feature type="domain" description="DEAD-box RNA helicase Q" evidence="16">
    <location>
        <begin position="46"/>
        <end position="74"/>
    </location>
</feature>
<dbReference type="Pfam" id="PF00270">
    <property type="entry name" value="DEAD"/>
    <property type="match status" value="1"/>
</dbReference>
<evidence type="ECO:0000256" key="9">
    <source>
        <dbReference type="ARBA" id="ARBA00023242"/>
    </source>
</evidence>
<accession>A0A060T8Z2</accession>
<feature type="domain" description="Helicase C-terminal" evidence="15">
    <location>
        <begin position="277"/>
        <end position="436"/>
    </location>
</feature>
<dbReference type="GO" id="GO:0003723">
    <property type="term" value="F:RNA binding"/>
    <property type="evidence" value="ECO:0007669"/>
    <property type="project" value="UniProtKB-UniRule"/>
</dbReference>
<dbReference type="PROSITE" id="PS00039">
    <property type="entry name" value="DEAD_ATP_HELICASE"/>
    <property type="match status" value="1"/>
</dbReference>
<keyword evidence="9" id="KW-0539">Nucleus</keyword>
<dbReference type="InterPro" id="IPR000629">
    <property type="entry name" value="RNA-helicase_DEAD-box_CS"/>
</dbReference>
<reference evidence="17" key="2">
    <citation type="submission" date="2014-06" db="EMBL/GenBank/DDBJ databases">
        <title>The complete genome of Blastobotrys (Arxula) adeninivorans LS3 - a yeast of biotechnological interest.</title>
        <authorList>
            <person name="Kunze G."/>
            <person name="Gaillardin C."/>
            <person name="Czernicka M."/>
            <person name="Durrens P."/>
            <person name="Martin T."/>
            <person name="Boer E."/>
            <person name="Gabaldon T."/>
            <person name="Cruz J."/>
            <person name="Talla E."/>
            <person name="Marck C."/>
            <person name="Goffeau A."/>
            <person name="Barbe V."/>
            <person name="Baret P."/>
            <person name="Baronian K."/>
            <person name="Beier S."/>
            <person name="Bleykasten C."/>
            <person name="Bode R."/>
            <person name="Casaregola S."/>
            <person name="Despons L."/>
            <person name="Fairhead C."/>
            <person name="Giersberg M."/>
            <person name="Gierski P."/>
            <person name="Hahnel U."/>
            <person name="Hartmann A."/>
            <person name="Jankowska D."/>
            <person name="Jubin C."/>
            <person name="Jung P."/>
            <person name="Lafontaine I."/>
            <person name="Leh-Louis V."/>
            <person name="Lemaire M."/>
            <person name="Marcet-Houben M."/>
            <person name="Mascher M."/>
            <person name="Morel G."/>
            <person name="Richard G.-F."/>
            <person name="Riechen J."/>
            <person name="Sacerdot C."/>
            <person name="Sarkar A."/>
            <person name="Savel G."/>
            <person name="Schacherer J."/>
            <person name="Sherman D."/>
            <person name="Straub M.-L."/>
            <person name="Stein N."/>
            <person name="Thierry A."/>
            <person name="Trautwein-Schult A."/>
            <person name="Westhof E."/>
            <person name="Worch S."/>
            <person name="Dujon B."/>
            <person name="Souciet J.-L."/>
            <person name="Wincker P."/>
            <person name="Scholz U."/>
            <person name="Neuveglise N."/>
        </authorList>
    </citation>
    <scope>NUCLEOTIDE SEQUENCE</scope>
    <source>
        <strain evidence="17">LS3</strain>
    </source>
</reference>
<evidence type="ECO:0000256" key="6">
    <source>
        <dbReference type="ARBA" id="ARBA00022806"/>
    </source>
</evidence>
<keyword evidence="6 11" id="KW-0347">Helicase</keyword>
<evidence type="ECO:0000256" key="4">
    <source>
        <dbReference type="ARBA" id="ARBA00022741"/>
    </source>
</evidence>
<keyword evidence="7 11" id="KW-0067">ATP-binding</keyword>
<evidence type="ECO:0000313" key="17">
    <source>
        <dbReference type="EMBL" id="CDP37239.1"/>
    </source>
</evidence>
<dbReference type="GO" id="GO:0003724">
    <property type="term" value="F:RNA helicase activity"/>
    <property type="evidence" value="ECO:0007669"/>
    <property type="project" value="UniProtKB-EC"/>
</dbReference>
<feature type="compositionally biased region" description="Basic and acidic residues" evidence="13">
    <location>
        <begin position="666"/>
        <end position="676"/>
    </location>
</feature>
<evidence type="ECO:0000256" key="12">
    <source>
        <dbReference type="RuleBase" id="RU365068"/>
    </source>
</evidence>
<dbReference type="InterPro" id="IPR014001">
    <property type="entry name" value="Helicase_ATP-bd"/>
</dbReference>
<dbReference type="GO" id="GO:0005730">
    <property type="term" value="C:nucleolus"/>
    <property type="evidence" value="ECO:0007669"/>
    <property type="project" value="UniProtKB-SubCell"/>
</dbReference>
<evidence type="ECO:0000256" key="11">
    <source>
        <dbReference type="RuleBase" id="RU000492"/>
    </source>
</evidence>
<feature type="compositionally biased region" description="Acidic residues" evidence="13">
    <location>
        <begin position="759"/>
        <end position="768"/>
    </location>
</feature>
<evidence type="ECO:0000259" key="16">
    <source>
        <dbReference type="PROSITE" id="PS51195"/>
    </source>
</evidence>
<dbReference type="GO" id="GO:0006364">
    <property type="term" value="P:rRNA processing"/>
    <property type="evidence" value="ECO:0007669"/>
    <property type="project" value="UniProtKB-KW"/>
</dbReference>
<dbReference type="SMART" id="SM00490">
    <property type="entry name" value="HELICc"/>
    <property type="match status" value="1"/>
</dbReference>
<dbReference type="SMART" id="SM01178">
    <property type="entry name" value="DUF4217"/>
    <property type="match status" value="1"/>
</dbReference>
<dbReference type="PROSITE" id="PS51195">
    <property type="entry name" value="Q_MOTIF"/>
    <property type="match status" value="1"/>
</dbReference>
<dbReference type="PROSITE" id="PS51194">
    <property type="entry name" value="HELICASE_CTER"/>
    <property type="match status" value="1"/>
</dbReference>